<comment type="caution">
    <text evidence="3">The sequence shown here is derived from an EMBL/GenBank/DDBJ whole genome shotgun (WGS) entry which is preliminary data.</text>
</comment>
<feature type="transmembrane region" description="Helical" evidence="2">
    <location>
        <begin position="269"/>
        <end position="290"/>
    </location>
</feature>
<keyword evidence="2" id="KW-0812">Transmembrane</keyword>
<dbReference type="EMBL" id="JBHUJD010000013">
    <property type="protein sequence ID" value="MFD2310998.1"/>
    <property type="molecule type" value="Genomic_DNA"/>
</dbReference>
<gene>
    <name evidence="3" type="ORF">ACFSKX_11285</name>
</gene>
<sequence length="414" mass="47382">MKEFEIGLEETSKFEVDEYLSKQESGKVENFLRIATPKLIDKVLENSKEATLRKISSEVKVDVLKRALGVASEKSLRWYVQASSLSSLKRISAASPNSLIEKLIDVAADQKRRETILKSLPIQRRQQWEDYIRRERKRSKELRESATQAEESLVEERKRIADDLSSAIKSKEEALAEAEQVANLKQKHLDDEIANAKERLNSLLSETSEREEELKKQEESLAQRIKQLNEEHQKQVQQRIEIKVPEYVSAAVKVLENLENKYREKARNWSIHGTVVLIAAVIVTVAISILGTGIIDKKAEEIGWPLLIFMSFKGLVVLSVLGLWARHAFTVSNAYMHEAIKRSDRAHAINFGKLYFEIYGNAVDRSELVEIFENWNIASESAFSKIKIKEQDIQVVEQIKELVKVIKQAEGKET</sequence>
<reference evidence="4" key="1">
    <citation type="journal article" date="2019" name="Int. J. Syst. Evol. Microbiol.">
        <title>The Global Catalogue of Microorganisms (GCM) 10K type strain sequencing project: providing services to taxonomists for standard genome sequencing and annotation.</title>
        <authorList>
            <consortium name="The Broad Institute Genomics Platform"/>
            <consortium name="The Broad Institute Genome Sequencing Center for Infectious Disease"/>
            <person name="Wu L."/>
            <person name="Ma J."/>
        </authorList>
    </citation>
    <scope>NUCLEOTIDE SEQUENCE [LARGE SCALE GENOMIC DNA]</scope>
    <source>
        <strain evidence="4">KCTC 12848</strain>
    </source>
</reference>
<dbReference type="RefSeq" id="WP_265721558.1">
    <property type="nucleotide sequence ID" value="NZ_JAPIVK010000012.1"/>
</dbReference>
<evidence type="ECO:0000256" key="1">
    <source>
        <dbReference type="SAM" id="Coils"/>
    </source>
</evidence>
<keyword evidence="1" id="KW-0175">Coiled coil</keyword>
<keyword evidence="4" id="KW-1185">Reference proteome</keyword>
<evidence type="ECO:0000313" key="4">
    <source>
        <dbReference type="Proteomes" id="UP001597425"/>
    </source>
</evidence>
<evidence type="ECO:0000313" key="3">
    <source>
        <dbReference type="EMBL" id="MFD2310998.1"/>
    </source>
</evidence>
<keyword evidence="2" id="KW-0472">Membrane</keyword>
<organism evidence="3 4">
    <name type="scientific">Microbulbifer halophilus</name>
    <dbReference type="NCBI Taxonomy" id="453963"/>
    <lineage>
        <taxon>Bacteria</taxon>
        <taxon>Pseudomonadati</taxon>
        <taxon>Pseudomonadota</taxon>
        <taxon>Gammaproteobacteria</taxon>
        <taxon>Cellvibrionales</taxon>
        <taxon>Microbulbiferaceae</taxon>
        <taxon>Microbulbifer</taxon>
    </lineage>
</organism>
<proteinExistence type="predicted"/>
<dbReference type="Proteomes" id="UP001597425">
    <property type="component" value="Unassembled WGS sequence"/>
</dbReference>
<protein>
    <submittedName>
        <fullName evidence="3">Uncharacterized protein</fullName>
    </submittedName>
</protein>
<keyword evidence="2" id="KW-1133">Transmembrane helix</keyword>
<accession>A0ABW5EFB5</accession>
<feature type="coiled-coil region" evidence="1">
    <location>
        <begin position="132"/>
        <end position="268"/>
    </location>
</feature>
<feature type="transmembrane region" description="Helical" evidence="2">
    <location>
        <begin position="302"/>
        <end position="325"/>
    </location>
</feature>
<name>A0ABW5EFB5_9GAMM</name>
<evidence type="ECO:0000256" key="2">
    <source>
        <dbReference type="SAM" id="Phobius"/>
    </source>
</evidence>